<sequence>MLPMGELTNPGQMRLALVQVVNWGTFHGAHTMHVDRNGTLLTGNSGVGKSTLFDAMLRVFDARPRSNEAAAQRAGGAVEDKRTTFTYMRGKVGDKAVGEGSASAFQRPGATWSAVALTFDNAAGTKVTVSALFDLPKNGTESSVGRFYVIDNKPLDLAAIEGIADKRFTKSALDATFPDAQVFDVHKAFAERFRRLLGINSDQALPLLRVIQAGKGLGGSVNTFFRDQVLDAPATLAAADDVVEEFSNLMSIRQRLEDVRQQRDQLAPVPGLNKEYAQALLDANRLRELSGAEFEAYRQQLAVTIHEKTLATLKELGQAKARDLAAERGVRDGFAKELRQLEADYNNQGGNAISAIEQSLENARVGLKLRQEVEESTRKALSDAGLDLQWSAAGWEQAHAHAAARSAELQDDSEALKELRFEAFDGHATRKRELAAAQQELGSLKTRKSLLPPSSIENRSAIAAATGVPDEHMPFGGELIDLAEGQEQWRPAAERALRSLATTLLVPGEHFAAVTRYLNDHSVRGALRAVDVSRPLAGGAPALAAVTDGDLLTKLSFLTDAGLAAGPHAEALAEASAWLRERIALDFAYPCVEDPDQLAGLDKGLSLGGVVKRNRHTVEKDDRFTSRQDYVLGFDNAAKLELVAGQVEDLQQELAKAAELAQSREESHQGMSRQLEALRRVADDHRPWEQVSAAVAAEELNRIERRLQDALAAQADLEPLRANIEAARQKHQSHTEAAAVLQSEYKALDARMTTADSLLDAARGRLAQSPPSEASIAALAPYFTGFGDITEMHELDNLANQVRTRLLAELHGAESRGQATSERLTRIFEGFVREWGTAISADHGTSIGAAGEFEARYHAIVSDGLPAQEAEFRQFFNQRTHESFSTLLHLLDEERRAITSRILPLNGILSEVNFHEGSFLELDIKQTLPATAKQFKDAIQNALKVRHTRPGKSAAAGASGPVSGAETDDDAELTNRYKSLETLVKRLGSQTPEDRRWRAEVLDVRGHLFIQCKEHREVPGKGASAAGSQDAVKGAVKGAKKTEVFMHADTGSMSGGERQRFTAFIMAAALSYQLGIAEQGFTTYGTVMMDEAFVLASEEFAGAGIKALHEFGFQLLLAAPENVIDLSRHLGSVTEILRDKRTNRSGVLTAPVIAPRPGTEGTWRSEANPVDIVLR</sequence>
<protein>
    <submittedName>
        <fullName evidence="3">Uncharacterized protein YPO0396</fullName>
    </submittedName>
</protein>
<evidence type="ECO:0000256" key="1">
    <source>
        <dbReference type="SAM" id="Coils"/>
    </source>
</evidence>
<feature type="coiled-coil region" evidence="1">
    <location>
        <begin position="640"/>
        <end position="667"/>
    </location>
</feature>
<gene>
    <name evidence="3" type="ORF">C8D78_2050</name>
</gene>
<feature type="region of interest" description="Disordered" evidence="2">
    <location>
        <begin position="948"/>
        <end position="971"/>
    </location>
</feature>
<name>A0A495ET92_9MICC</name>
<accession>A0A495ET92</accession>
<dbReference type="Proteomes" id="UP000276055">
    <property type="component" value="Unassembled WGS sequence"/>
</dbReference>
<dbReference type="Gene3D" id="3.40.50.300">
    <property type="entry name" value="P-loop containing nucleotide triphosphate hydrolases"/>
    <property type="match status" value="1"/>
</dbReference>
<dbReference type="Pfam" id="PF13558">
    <property type="entry name" value="SbcC_Walker_B"/>
    <property type="match status" value="1"/>
</dbReference>
<dbReference type="Pfam" id="PF13555">
    <property type="entry name" value="AAA_29"/>
    <property type="match status" value="1"/>
</dbReference>
<comment type="caution">
    <text evidence="3">The sequence shown here is derived from an EMBL/GenBank/DDBJ whole genome shotgun (WGS) entry which is preliminary data.</text>
</comment>
<dbReference type="EMBL" id="RBIR01000003">
    <property type="protein sequence ID" value="RKR20235.1"/>
    <property type="molecule type" value="Genomic_DNA"/>
</dbReference>
<dbReference type="AlphaFoldDB" id="A0A495ET92"/>
<feature type="coiled-coil region" evidence="1">
    <location>
        <begin position="693"/>
        <end position="744"/>
    </location>
</feature>
<proteinExistence type="predicted"/>
<evidence type="ECO:0000313" key="3">
    <source>
        <dbReference type="EMBL" id="RKR20235.1"/>
    </source>
</evidence>
<evidence type="ECO:0000313" key="4">
    <source>
        <dbReference type="Proteomes" id="UP000276055"/>
    </source>
</evidence>
<dbReference type="InterPro" id="IPR027417">
    <property type="entry name" value="P-loop_NTPase"/>
</dbReference>
<keyword evidence="1" id="KW-0175">Coiled coil</keyword>
<feature type="compositionally biased region" description="Low complexity" evidence="2">
    <location>
        <begin position="953"/>
        <end position="965"/>
    </location>
</feature>
<reference evidence="3 4" key="1">
    <citation type="submission" date="2018-10" db="EMBL/GenBank/DDBJ databases">
        <title>Genomic Encyclopedia of Type Strains, Phase IV (KMG-IV): sequencing the most valuable type-strain genomes for metagenomic binning, comparative biology and taxonomic classification.</title>
        <authorList>
            <person name="Goeker M."/>
        </authorList>
    </citation>
    <scope>NUCLEOTIDE SEQUENCE [LARGE SCALE GENOMIC DNA]</scope>
    <source>
        <strain evidence="3 4">DSM 25586</strain>
    </source>
</reference>
<organism evidence="3 4">
    <name type="scientific">Arthrobacter oryzae</name>
    <dbReference type="NCBI Taxonomy" id="409290"/>
    <lineage>
        <taxon>Bacteria</taxon>
        <taxon>Bacillati</taxon>
        <taxon>Actinomycetota</taxon>
        <taxon>Actinomycetes</taxon>
        <taxon>Micrococcales</taxon>
        <taxon>Micrococcaceae</taxon>
        <taxon>Arthrobacter</taxon>
    </lineage>
</organism>
<dbReference type="SUPFAM" id="SSF52540">
    <property type="entry name" value="P-loop containing nucleoside triphosphate hydrolases"/>
    <property type="match status" value="1"/>
</dbReference>
<evidence type="ECO:0000256" key="2">
    <source>
        <dbReference type="SAM" id="MobiDB-lite"/>
    </source>
</evidence>